<dbReference type="GO" id="GO:0020037">
    <property type="term" value="F:heme binding"/>
    <property type="evidence" value="ECO:0007669"/>
    <property type="project" value="InterPro"/>
</dbReference>
<comment type="subcellular location">
    <subcellularLocation>
        <location evidence="2">Membrane</location>
    </subcellularLocation>
</comment>
<dbReference type="RefSeq" id="XP_001218191.1">
    <property type="nucleotide sequence ID" value="XM_001218190.1"/>
</dbReference>
<evidence type="ECO:0000313" key="15">
    <source>
        <dbReference type="Proteomes" id="UP000007963"/>
    </source>
</evidence>
<dbReference type="STRING" id="341663.Q0C9R5"/>
<feature type="binding site" description="axial binding residue" evidence="12">
    <location>
        <position position="537"/>
    </location>
    <ligand>
        <name>heme</name>
        <dbReference type="ChEBI" id="CHEBI:30413"/>
    </ligand>
    <ligandPart>
        <name>Fe</name>
        <dbReference type="ChEBI" id="CHEBI:18248"/>
    </ligandPart>
</feature>
<dbReference type="EMBL" id="CH476608">
    <property type="protein sequence ID" value="EAU29760.1"/>
    <property type="molecule type" value="Genomic_DNA"/>
</dbReference>
<dbReference type="PRINTS" id="PR00465">
    <property type="entry name" value="EP450IV"/>
</dbReference>
<dbReference type="Proteomes" id="UP000007963">
    <property type="component" value="Unassembled WGS sequence"/>
</dbReference>
<keyword evidence="10" id="KW-0503">Monooxygenase</keyword>
<dbReference type="GO" id="GO:0016020">
    <property type="term" value="C:membrane"/>
    <property type="evidence" value="ECO:0007669"/>
    <property type="project" value="UniProtKB-SubCell"/>
</dbReference>
<keyword evidence="11 13" id="KW-0472">Membrane</keyword>
<dbReference type="PANTHER" id="PTHR46206">
    <property type="entry name" value="CYTOCHROME P450"/>
    <property type="match status" value="1"/>
</dbReference>
<dbReference type="InterPro" id="IPR001128">
    <property type="entry name" value="Cyt_P450"/>
</dbReference>
<accession>Q0C9R5</accession>
<dbReference type="VEuPathDB" id="FungiDB:ATEG_09569"/>
<dbReference type="GeneID" id="4354378"/>
<evidence type="ECO:0000256" key="9">
    <source>
        <dbReference type="ARBA" id="ARBA00023004"/>
    </source>
</evidence>
<dbReference type="eggNOG" id="KOG0157">
    <property type="taxonomic scope" value="Eukaryota"/>
</dbReference>
<feature type="transmembrane region" description="Helical" evidence="13">
    <location>
        <begin position="378"/>
        <end position="411"/>
    </location>
</feature>
<evidence type="ECO:0000256" key="4">
    <source>
        <dbReference type="ARBA" id="ARBA00022617"/>
    </source>
</evidence>
<comment type="cofactor">
    <cofactor evidence="1 12">
        <name>heme</name>
        <dbReference type="ChEBI" id="CHEBI:30413"/>
    </cofactor>
</comment>
<feature type="transmembrane region" description="Helical" evidence="13">
    <location>
        <begin position="314"/>
        <end position="335"/>
    </location>
</feature>
<dbReference type="GO" id="GO:0016705">
    <property type="term" value="F:oxidoreductase activity, acting on paired donors, with incorporation or reduction of molecular oxygen"/>
    <property type="evidence" value="ECO:0007669"/>
    <property type="project" value="InterPro"/>
</dbReference>
<evidence type="ECO:0000256" key="2">
    <source>
        <dbReference type="ARBA" id="ARBA00004370"/>
    </source>
</evidence>
<evidence type="ECO:0000313" key="14">
    <source>
        <dbReference type="EMBL" id="EAU29760.1"/>
    </source>
</evidence>
<evidence type="ECO:0000256" key="7">
    <source>
        <dbReference type="ARBA" id="ARBA00022989"/>
    </source>
</evidence>
<dbReference type="Gene3D" id="1.10.630.10">
    <property type="entry name" value="Cytochrome P450"/>
    <property type="match status" value="1"/>
</dbReference>
<dbReference type="AlphaFoldDB" id="Q0C9R5"/>
<keyword evidence="5 13" id="KW-0812">Transmembrane</keyword>
<keyword evidence="6 12" id="KW-0479">Metal-binding</keyword>
<dbReference type="SUPFAM" id="SSF48264">
    <property type="entry name" value="Cytochrome P450"/>
    <property type="match status" value="1"/>
</dbReference>
<dbReference type="OrthoDB" id="1844152at2759"/>
<keyword evidence="9 12" id="KW-0408">Iron</keyword>
<dbReference type="GO" id="GO:0005506">
    <property type="term" value="F:iron ion binding"/>
    <property type="evidence" value="ECO:0007669"/>
    <property type="project" value="InterPro"/>
</dbReference>
<evidence type="ECO:0000256" key="6">
    <source>
        <dbReference type="ARBA" id="ARBA00022723"/>
    </source>
</evidence>
<dbReference type="InterPro" id="IPR002403">
    <property type="entry name" value="Cyt_P450_E_grp-IV"/>
</dbReference>
<reference evidence="15" key="1">
    <citation type="submission" date="2005-09" db="EMBL/GenBank/DDBJ databases">
        <title>Annotation of the Aspergillus terreus NIH2624 genome.</title>
        <authorList>
            <person name="Birren B.W."/>
            <person name="Lander E.S."/>
            <person name="Galagan J.E."/>
            <person name="Nusbaum C."/>
            <person name="Devon K."/>
            <person name="Henn M."/>
            <person name="Ma L.-J."/>
            <person name="Jaffe D.B."/>
            <person name="Butler J."/>
            <person name="Alvarez P."/>
            <person name="Gnerre S."/>
            <person name="Grabherr M."/>
            <person name="Kleber M."/>
            <person name="Mauceli E.W."/>
            <person name="Brockman W."/>
            <person name="Rounsley S."/>
            <person name="Young S.K."/>
            <person name="LaButti K."/>
            <person name="Pushparaj V."/>
            <person name="DeCaprio D."/>
            <person name="Crawford M."/>
            <person name="Koehrsen M."/>
            <person name="Engels R."/>
            <person name="Montgomery P."/>
            <person name="Pearson M."/>
            <person name="Howarth C."/>
            <person name="Larson L."/>
            <person name="Luoma S."/>
            <person name="White J."/>
            <person name="Alvarado L."/>
            <person name="Kodira C.D."/>
            <person name="Zeng Q."/>
            <person name="Oleary S."/>
            <person name="Yandava C."/>
            <person name="Denning D.W."/>
            <person name="Nierman W.C."/>
            <person name="Milne T."/>
            <person name="Madden K."/>
        </authorList>
    </citation>
    <scope>NUCLEOTIDE SEQUENCE [LARGE SCALE GENOMIC DNA]</scope>
    <source>
        <strain evidence="15">NIH 2624 / FGSC A1156</strain>
    </source>
</reference>
<gene>
    <name evidence="14" type="ORF">ATEG_09569</name>
</gene>
<dbReference type="PANTHER" id="PTHR46206:SF5">
    <property type="entry name" value="P450, PUTATIVE (EUROFUNG)-RELATED"/>
    <property type="match status" value="1"/>
</dbReference>
<evidence type="ECO:0000256" key="13">
    <source>
        <dbReference type="SAM" id="Phobius"/>
    </source>
</evidence>
<dbReference type="HOGENOM" id="CLU_536500_0_0_1"/>
<protein>
    <recommendedName>
        <fullName evidence="16">Cytochrome P450</fullName>
    </recommendedName>
</protein>
<evidence type="ECO:0000256" key="8">
    <source>
        <dbReference type="ARBA" id="ARBA00023002"/>
    </source>
</evidence>
<organism evidence="14 15">
    <name type="scientific">Aspergillus terreus (strain NIH 2624 / FGSC A1156)</name>
    <dbReference type="NCBI Taxonomy" id="341663"/>
    <lineage>
        <taxon>Eukaryota</taxon>
        <taxon>Fungi</taxon>
        <taxon>Dikarya</taxon>
        <taxon>Ascomycota</taxon>
        <taxon>Pezizomycotina</taxon>
        <taxon>Eurotiomycetes</taxon>
        <taxon>Eurotiomycetidae</taxon>
        <taxon>Eurotiales</taxon>
        <taxon>Aspergillaceae</taxon>
        <taxon>Aspergillus</taxon>
        <taxon>Aspergillus subgen. Circumdati</taxon>
    </lineage>
</organism>
<name>Q0C9R5_ASPTN</name>
<evidence type="ECO:0000256" key="11">
    <source>
        <dbReference type="ARBA" id="ARBA00023136"/>
    </source>
</evidence>
<evidence type="ECO:0000256" key="12">
    <source>
        <dbReference type="PIRSR" id="PIRSR602403-1"/>
    </source>
</evidence>
<dbReference type="InterPro" id="IPR036396">
    <property type="entry name" value="Cyt_P450_sf"/>
</dbReference>
<keyword evidence="8" id="KW-0560">Oxidoreductase</keyword>
<dbReference type="OMA" id="MRLKGDT"/>
<proteinExistence type="inferred from homology"/>
<sequence>MELQARHTYAALLHFPSLARRVQNPSAKDLDIDLQHYPQVIHFPNTTGAFCIDRSVIDEDAEATTSPGPLNLTHPEAILSDRTASCVFLYIASRTFASPTPTPAYPAMFTPLPQLTSETSPGASSPPVVHINREIRRSIKVNEAYSKALDKHGPVVIVPRHGRNEYVIDHRYAHEVLTDTKNFTFEKAVFEMLHLGFLALCDNGAFVHDVDSLVEKNVQPRMNAIIEQIFPIFTHYFDRMADGLPNPAVDKTAVEFPDMFHRIQLAVAHAMVVMILGQPHASSTVAGHFAAVAVAMANMTGMHENTHEWTRLPWLWVLVNGYSAVFLTIIPRFFFRIVPTLWKARNEHLKNGLAAKHGEFVPLFDILLTKHYHGTTGLFALAGFFRCVIVSIGVIFASIHQTVVAGLWILIKLTQKQDEYLPALREEWERVNPAGECLNVKKLTQLTLLDSFIREVLRTKGDTWGPVRQTTQPVRVGPYVLPKDALCMVLISRVHQHPDNYGTEGTAFNGLQWAEKGRPAVQGAPDFLTFGLGRWACPGRQLAIHEIKVILYMIFSKFDIKLKGDRYRVTNTINTTSVAPEATFMLKRRDV</sequence>
<evidence type="ECO:0000256" key="3">
    <source>
        <dbReference type="ARBA" id="ARBA00010617"/>
    </source>
</evidence>
<dbReference type="Pfam" id="PF00067">
    <property type="entry name" value="p450"/>
    <property type="match status" value="1"/>
</dbReference>
<keyword evidence="4 12" id="KW-0349">Heme</keyword>
<dbReference type="GO" id="GO:0019748">
    <property type="term" value="P:secondary metabolic process"/>
    <property type="evidence" value="ECO:0007669"/>
    <property type="project" value="UniProtKB-ARBA"/>
</dbReference>
<keyword evidence="7 13" id="KW-1133">Transmembrane helix</keyword>
<evidence type="ECO:0000256" key="5">
    <source>
        <dbReference type="ARBA" id="ARBA00022692"/>
    </source>
</evidence>
<evidence type="ECO:0008006" key="16">
    <source>
        <dbReference type="Google" id="ProtNLM"/>
    </source>
</evidence>
<evidence type="ECO:0000256" key="1">
    <source>
        <dbReference type="ARBA" id="ARBA00001971"/>
    </source>
</evidence>
<comment type="similarity">
    <text evidence="3">Belongs to the cytochrome P450 family.</text>
</comment>
<dbReference type="GO" id="GO:0004497">
    <property type="term" value="F:monooxygenase activity"/>
    <property type="evidence" value="ECO:0007669"/>
    <property type="project" value="UniProtKB-KW"/>
</dbReference>
<evidence type="ECO:0000256" key="10">
    <source>
        <dbReference type="ARBA" id="ARBA00023033"/>
    </source>
</evidence>